<dbReference type="Pfam" id="PF02602">
    <property type="entry name" value="HEM4"/>
    <property type="match status" value="1"/>
</dbReference>
<dbReference type="InterPro" id="IPR036108">
    <property type="entry name" value="4pyrrol_syn_uPrphyn_synt_sf"/>
</dbReference>
<dbReference type="EMBL" id="JAVXUP010000514">
    <property type="protein sequence ID" value="KAK3026124.1"/>
    <property type="molecule type" value="Genomic_DNA"/>
</dbReference>
<organism evidence="2 3">
    <name type="scientific">Escallonia herrerae</name>
    <dbReference type="NCBI Taxonomy" id="1293975"/>
    <lineage>
        <taxon>Eukaryota</taxon>
        <taxon>Viridiplantae</taxon>
        <taxon>Streptophyta</taxon>
        <taxon>Embryophyta</taxon>
        <taxon>Tracheophyta</taxon>
        <taxon>Spermatophyta</taxon>
        <taxon>Magnoliopsida</taxon>
        <taxon>eudicotyledons</taxon>
        <taxon>Gunneridae</taxon>
        <taxon>Pentapetalae</taxon>
        <taxon>asterids</taxon>
        <taxon>campanulids</taxon>
        <taxon>Escalloniales</taxon>
        <taxon>Escalloniaceae</taxon>
        <taxon>Escallonia</taxon>
    </lineage>
</organism>
<dbReference type="Pfam" id="PF01553">
    <property type="entry name" value="Acyltransferase"/>
    <property type="match status" value="1"/>
</dbReference>
<dbReference type="CDD" id="cd07989">
    <property type="entry name" value="LPLAT_AGPAT-like"/>
    <property type="match status" value="1"/>
</dbReference>
<evidence type="ECO:0000313" key="3">
    <source>
        <dbReference type="Proteomes" id="UP001188597"/>
    </source>
</evidence>
<gene>
    <name evidence="2" type="ORF">RJ639_042567</name>
</gene>
<protein>
    <recommendedName>
        <fullName evidence="1">Phospholipid/glycerol acyltransferase domain-containing protein</fullName>
    </recommendedName>
</protein>
<accession>A0AA88WG28</accession>
<dbReference type="SMART" id="SM00563">
    <property type="entry name" value="PlsC"/>
    <property type="match status" value="1"/>
</dbReference>
<evidence type="ECO:0000313" key="2">
    <source>
        <dbReference type="EMBL" id="KAK3026124.1"/>
    </source>
</evidence>
<name>A0AA88WG28_9ASTE</name>
<dbReference type="GO" id="GO:0033014">
    <property type="term" value="P:tetrapyrrole biosynthetic process"/>
    <property type="evidence" value="ECO:0007669"/>
    <property type="project" value="InterPro"/>
</dbReference>
<dbReference type="PANTHER" id="PTHR38020:SF1">
    <property type="entry name" value="UROPORPHYRINOGEN-III SYNTHASE"/>
    <property type="match status" value="1"/>
</dbReference>
<dbReference type="Gene3D" id="3.40.50.10090">
    <property type="match status" value="1"/>
</dbReference>
<dbReference type="SUPFAM" id="SSF69618">
    <property type="entry name" value="HemD-like"/>
    <property type="match status" value="1"/>
</dbReference>
<proteinExistence type="predicted"/>
<dbReference type="AlphaFoldDB" id="A0AA88WG28"/>
<dbReference type="InterPro" id="IPR003754">
    <property type="entry name" value="4pyrrol_synth_uPrphyn_synth"/>
</dbReference>
<dbReference type="InterPro" id="IPR002123">
    <property type="entry name" value="Plipid/glycerol_acylTrfase"/>
</dbReference>
<keyword evidence="3" id="KW-1185">Reference proteome</keyword>
<dbReference type="GO" id="GO:0016746">
    <property type="term" value="F:acyltransferase activity"/>
    <property type="evidence" value="ECO:0007669"/>
    <property type="project" value="InterPro"/>
</dbReference>
<feature type="domain" description="Phospholipid/glycerol acyltransferase" evidence="1">
    <location>
        <begin position="182"/>
        <end position="293"/>
    </location>
</feature>
<evidence type="ECO:0000259" key="1">
    <source>
        <dbReference type="SMART" id="SM00563"/>
    </source>
</evidence>
<dbReference type="PANTHER" id="PTHR38020">
    <property type="entry name" value="UROPORPHYRINOGEN-III SYNTHASE"/>
    <property type="match status" value="1"/>
</dbReference>
<comment type="caution">
    <text evidence="2">The sequence shown here is derived from an EMBL/GenBank/DDBJ whole genome shotgun (WGS) entry which is preliminary data.</text>
</comment>
<dbReference type="CDD" id="cd06578">
    <property type="entry name" value="HemD"/>
    <property type="match status" value="1"/>
</dbReference>
<reference evidence="2" key="1">
    <citation type="submission" date="2022-12" db="EMBL/GenBank/DDBJ databases">
        <title>Draft genome assemblies for two species of Escallonia (Escalloniales).</title>
        <authorList>
            <person name="Chanderbali A."/>
            <person name="Dervinis C."/>
            <person name="Anghel I."/>
            <person name="Soltis D."/>
            <person name="Soltis P."/>
            <person name="Zapata F."/>
        </authorList>
    </citation>
    <scope>NUCLEOTIDE SEQUENCE</scope>
    <source>
        <strain evidence="2">UCBG64.0493</strain>
        <tissue evidence="2">Leaf</tissue>
    </source>
</reference>
<dbReference type="GO" id="GO:0004852">
    <property type="term" value="F:uroporphyrinogen-III synthase activity"/>
    <property type="evidence" value="ECO:0007669"/>
    <property type="project" value="InterPro"/>
</dbReference>
<sequence>MEWAAQPNHLGGAPRKMAVAAAAAFAKVVVNLLNTTTVHNGDTLLRLVKLDDPLMWGFKGFPTSDAKLARWVLAAEDICFKNTVLSYFFRVGVYCLIFHAKSHVQLIFSAPNKIGAERHSGYQTGVWCQTGPRGVQKLGPRMWRCPGLGSDVREKVCGARWDWLGSLGRAIRREEWYNGDRAIVSADNFVHPVVNGGTVNIGAHGSIDGGVLLKDVYHVTGKCIPITRGGGIYQEHMNEALDRLSEGEWLHTFPEGKVSQEDLPIRRLKWGTASLIARAPVTPIVLPIVHHGFEKVMPENYMFGRRPSFPLCNRNIKIIIGEPVKFDVPKLKELALSTYRKSSSPSDQWPGTSPDGLDVAAQRYLYTTISEKIRSVMESLRSLGKIHLKSKAMRTFIIVLVHLAKQMEIAPKETKALQNLQPPPPSPNNNTSRVVAFTTPQSYAARLSHLLHLKGWSPLWCPTVVVEPTPHTKSNLRRYLSSTPQTKSLLQDFSAIAFTSRTGISAFTQAMDELTSPPLSPFGNTFTISALGRDSELLNDSFVSKVCKNPERVRIMIPPVATPTGLVESLGFGRGKRVLCPVPLVVGLEEPLVVPGFLRDLSSNGWVAVRVDGYETRWAGKKCAEIVVGMSSEEGGGGLDAVVFTSTAEVEGLLKSLEEFGLDWEAVRKRCPQLVVAAHGPVTASGAERLGVGVDVVSSRFDSFGGVVDALAFKWQSVEC</sequence>
<dbReference type="Proteomes" id="UP001188597">
    <property type="component" value="Unassembled WGS sequence"/>
</dbReference>